<accession>E6QQR9</accession>
<organism evidence="1">
    <name type="scientific">mine drainage metagenome</name>
    <dbReference type="NCBI Taxonomy" id="410659"/>
    <lineage>
        <taxon>unclassified sequences</taxon>
        <taxon>metagenomes</taxon>
        <taxon>ecological metagenomes</taxon>
    </lineage>
</organism>
<reference evidence="1" key="1">
    <citation type="submission" date="2009-10" db="EMBL/GenBank/DDBJ databases">
        <title>Diversity of trophic interactions inside an arsenic-rich microbial ecosystem.</title>
        <authorList>
            <person name="Bertin P.N."/>
            <person name="Heinrich-Salmeron A."/>
            <person name="Pelletier E."/>
            <person name="Goulhen-Chollet F."/>
            <person name="Arsene-Ploetze F."/>
            <person name="Gallien S."/>
            <person name="Calteau A."/>
            <person name="Vallenet D."/>
            <person name="Casiot C."/>
            <person name="Chane-Woon-Ming B."/>
            <person name="Giloteaux L."/>
            <person name="Barakat M."/>
            <person name="Bonnefoy V."/>
            <person name="Bruneel O."/>
            <person name="Chandler M."/>
            <person name="Cleiss J."/>
            <person name="Duran R."/>
            <person name="Elbaz-Poulichet F."/>
            <person name="Fonknechten N."/>
            <person name="Lauga B."/>
            <person name="Mornico D."/>
            <person name="Ortet P."/>
            <person name="Schaeffer C."/>
            <person name="Siguier P."/>
            <person name="Alexander Thil Smith A."/>
            <person name="Van Dorsselaer A."/>
            <person name="Weissenbach J."/>
            <person name="Medigue C."/>
            <person name="Le Paslier D."/>
        </authorList>
    </citation>
    <scope>NUCLEOTIDE SEQUENCE</scope>
</reference>
<evidence type="ECO:0000313" key="1">
    <source>
        <dbReference type="EMBL" id="CBI09590.1"/>
    </source>
</evidence>
<dbReference type="SUPFAM" id="SSF160945">
    <property type="entry name" value="PH0156-like"/>
    <property type="match status" value="1"/>
</dbReference>
<proteinExistence type="predicted"/>
<protein>
    <recommendedName>
        <fullName evidence="2">DUF4435 domain-containing protein</fullName>
    </recommendedName>
</protein>
<dbReference type="AlphaFoldDB" id="E6QQR9"/>
<dbReference type="EMBL" id="CABR01000039">
    <property type="protein sequence ID" value="CBI09590.1"/>
    <property type="molecule type" value="Genomic_DNA"/>
</dbReference>
<dbReference type="Pfam" id="PF11536">
    <property type="entry name" value="DUF3226"/>
    <property type="match status" value="1"/>
</dbReference>
<sequence length="204" mass="21977">MAKNNPITINHQKILVVEGNDEDTFFGELLAVCQINDIQIHNANGKDNIKNAITVLTKTNGFESVTSIAIIRDADDDHLAAFQSCVDSLSSVELQPPGQCSQFGSGTPRAGVFVLPKINCPGMLEDLLMETVSAHPVIPCVDNFMACVQSANTPNPQNPAKARAKAFLAGMENSVPHVGVAATHGYWDLTHTCLDDLKVFLHLL</sequence>
<dbReference type="InterPro" id="IPR024508">
    <property type="entry name" value="DUF3226"/>
</dbReference>
<gene>
    <name evidence="1" type="ORF">CARN7_0325</name>
</gene>
<name>E6QQR9_9ZZZZ</name>
<evidence type="ECO:0008006" key="2">
    <source>
        <dbReference type="Google" id="ProtNLM"/>
    </source>
</evidence>
<comment type="caution">
    <text evidence="1">The sequence shown here is derived from an EMBL/GenBank/DDBJ whole genome shotgun (WGS) entry which is preliminary data.</text>
</comment>